<protein>
    <submittedName>
        <fullName evidence="1">Uncharacterized protein</fullName>
    </submittedName>
</protein>
<reference evidence="1" key="2">
    <citation type="journal article" date="2023" name="IMA Fungus">
        <title>Comparative genomic study of the Penicillium genus elucidates a diverse pangenome and 15 lateral gene transfer events.</title>
        <authorList>
            <person name="Petersen C."/>
            <person name="Sorensen T."/>
            <person name="Nielsen M.R."/>
            <person name="Sondergaard T.E."/>
            <person name="Sorensen J.L."/>
            <person name="Fitzpatrick D.A."/>
            <person name="Frisvad J.C."/>
            <person name="Nielsen K.L."/>
        </authorList>
    </citation>
    <scope>NUCLEOTIDE SEQUENCE</scope>
    <source>
        <strain evidence="1">IBT 17660</strain>
    </source>
</reference>
<name>A0A9W9WEX3_9EURO</name>
<dbReference type="EMBL" id="JAPWDO010000009">
    <property type="protein sequence ID" value="KAJ5456919.1"/>
    <property type="molecule type" value="Genomic_DNA"/>
</dbReference>
<evidence type="ECO:0000313" key="2">
    <source>
        <dbReference type="Proteomes" id="UP001147760"/>
    </source>
</evidence>
<organism evidence="1 2">
    <name type="scientific">Penicillium desertorum</name>
    <dbReference type="NCBI Taxonomy" id="1303715"/>
    <lineage>
        <taxon>Eukaryota</taxon>
        <taxon>Fungi</taxon>
        <taxon>Dikarya</taxon>
        <taxon>Ascomycota</taxon>
        <taxon>Pezizomycotina</taxon>
        <taxon>Eurotiomycetes</taxon>
        <taxon>Eurotiomycetidae</taxon>
        <taxon>Eurotiales</taxon>
        <taxon>Aspergillaceae</taxon>
        <taxon>Penicillium</taxon>
    </lineage>
</organism>
<dbReference type="Proteomes" id="UP001147760">
    <property type="component" value="Unassembled WGS sequence"/>
</dbReference>
<keyword evidence="2" id="KW-1185">Reference proteome</keyword>
<comment type="caution">
    <text evidence="1">The sequence shown here is derived from an EMBL/GenBank/DDBJ whole genome shotgun (WGS) entry which is preliminary data.</text>
</comment>
<reference evidence="1" key="1">
    <citation type="submission" date="2022-12" db="EMBL/GenBank/DDBJ databases">
        <authorList>
            <person name="Petersen C."/>
        </authorList>
    </citation>
    <scope>NUCLEOTIDE SEQUENCE</scope>
    <source>
        <strain evidence="1">IBT 17660</strain>
    </source>
</reference>
<dbReference type="AlphaFoldDB" id="A0A9W9WEX3"/>
<proteinExistence type="predicted"/>
<accession>A0A9W9WEX3</accession>
<sequence>MTTESSFPVHSANFDLRGESFQANKKSWEPVLKRFEDCLKKVSVEGNEVSMRRHQSRGQLLRA</sequence>
<gene>
    <name evidence="1" type="ORF">N7530_012193</name>
</gene>
<evidence type="ECO:0000313" key="1">
    <source>
        <dbReference type="EMBL" id="KAJ5456919.1"/>
    </source>
</evidence>
<dbReference type="OrthoDB" id="10399592at2759"/>